<protein>
    <submittedName>
        <fullName evidence="1">Uncharacterized protein</fullName>
    </submittedName>
</protein>
<dbReference type="PANTHER" id="PTHR33709:SF20">
    <property type="entry name" value="OS04G0541900 PROTEIN"/>
    <property type="match status" value="1"/>
</dbReference>
<evidence type="ECO:0000313" key="2">
    <source>
        <dbReference type="Proteomes" id="UP000222542"/>
    </source>
</evidence>
<evidence type="ECO:0000313" key="1">
    <source>
        <dbReference type="EMBL" id="PHT62648.1"/>
    </source>
</evidence>
<dbReference type="EMBL" id="AYRZ02000068">
    <property type="protein sequence ID" value="PHT62648.1"/>
    <property type="molecule type" value="Genomic_DNA"/>
</dbReference>
<organism evidence="1 2">
    <name type="scientific">Capsicum annuum</name>
    <name type="common">Capsicum pepper</name>
    <dbReference type="NCBI Taxonomy" id="4072"/>
    <lineage>
        <taxon>Eukaryota</taxon>
        <taxon>Viridiplantae</taxon>
        <taxon>Streptophyta</taxon>
        <taxon>Embryophyta</taxon>
        <taxon>Tracheophyta</taxon>
        <taxon>Spermatophyta</taxon>
        <taxon>Magnoliopsida</taxon>
        <taxon>eudicotyledons</taxon>
        <taxon>Gunneridae</taxon>
        <taxon>Pentapetalae</taxon>
        <taxon>asterids</taxon>
        <taxon>lamiids</taxon>
        <taxon>Solanales</taxon>
        <taxon>Solanaceae</taxon>
        <taxon>Solanoideae</taxon>
        <taxon>Capsiceae</taxon>
        <taxon>Capsicum</taxon>
    </lineage>
</organism>
<dbReference type="AlphaFoldDB" id="A0A2G2XYR7"/>
<accession>A0A2G2XYR7</accession>
<proteinExistence type="predicted"/>
<dbReference type="Proteomes" id="UP000222542">
    <property type="component" value="Unassembled WGS sequence"/>
</dbReference>
<dbReference type="STRING" id="4072.A0A2G2XYR7"/>
<comment type="caution">
    <text evidence="1">The sequence shown here is derived from an EMBL/GenBank/DDBJ whole genome shotgun (WGS) entry which is preliminary data.</text>
</comment>
<reference evidence="1 2" key="1">
    <citation type="journal article" date="2014" name="Nat. Genet.">
        <title>Genome sequence of the hot pepper provides insights into the evolution of pungency in Capsicum species.</title>
        <authorList>
            <person name="Kim S."/>
            <person name="Park M."/>
            <person name="Yeom S.I."/>
            <person name="Kim Y.M."/>
            <person name="Lee J.M."/>
            <person name="Lee H.A."/>
            <person name="Seo E."/>
            <person name="Choi J."/>
            <person name="Cheong K."/>
            <person name="Kim K.T."/>
            <person name="Jung K."/>
            <person name="Lee G.W."/>
            <person name="Oh S.K."/>
            <person name="Bae C."/>
            <person name="Kim S.B."/>
            <person name="Lee H.Y."/>
            <person name="Kim S.Y."/>
            <person name="Kim M.S."/>
            <person name="Kang B.C."/>
            <person name="Jo Y.D."/>
            <person name="Yang H.B."/>
            <person name="Jeong H.J."/>
            <person name="Kang W.H."/>
            <person name="Kwon J.K."/>
            <person name="Shin C."/>
            <person name="Lim J.Y."/>
            <person name="Park J.H."/>
            <person name="Huh J.H."/>
            <person name="Kim J.S."/>
            <person name="Kim B.D."/>
            <person name="Cohen O."/>
            <person name="Paran I."/>
            <person name="Suh M.C."/>
            <person name="Lee S.B."/>
            <person name="Kim Y.K."/>
            <person name="Shin Y."/>
            <person name="Noh S.J."/>
            <person name="Park J."/>
            <person name="Seo Y.S."/>
            <person name="Kwon S.Y."/>
            <person name="Kim H.A."/>
            <person name="Park J.M."/>
            <person name="Kim H.J."/>
            <person name="Choi S.B."/>
            <person name="Bosland P.W."/>
            <person name="Reeves G."/>
            <person name="Jo S.H."/>
            <person name="Lee B.W."/>
            <person name="Cho H.T."/>
            <person name="Choi H.S."/>
            <person name="Lee M.S."/>
            <person name="Yu Y."/>
            <person name="Do Choi Y."/>
            <person name="Park B.S."/>
            <person name="van Deynze A."/>
            <person name="Ashrafi H."/>
            <person name="Hill T."/>
            <person name="Kim W.T."/>
            <person name="Pai H.S."/>
            <person name="Ahn H.K."/>
            <person name="Yeam I."/>
            <person name="Giovannoni J.J."/>
            <person name="Rose J.K."/>
            <person name="Sorensen I."/>
            <person name="Lee S.J."/>
            <person name="Kim R.W."/>
            <person name="Choi I.Y."/>
            <person name="Choi B.S."/>
            <person name="Lim J.S."/>
            <person name="Lee Y.H."/>
            <person name="Choi D."/>
        </authorList>
    </citation>
    <scope>NUCLEOTIDE SEQUENCE [LARGE SCALE GENOMIC DNA]</scope>
    <source>
        <strain evidence="2">cv. CM334</strain>
    </source>
</reference>
<sequence>MATGGGDGDVGPCKTVDEVWRDIIAGLGWEYVRVSMIATTSPPPPPSSTEMVAPDVGGGFVVDNMMGRGNCQFLVARQQNEPGGCGMKPPPPPHMGYGNRVVVAAITGSESGSGSEKRRAAKIERCTYVFTQISGLYCGIGVFGYIIGGGKCKVVDGRVLSKCVGALHFCLRGLQCCHQVSKAYCCLSHVSCGNASLESSYEEVGRCVYTSTLLFECGGLGLKPVDVKESCFGWRIAYSKVLRQIDIIKSSRSGSPNFEAHEVEANDLQAVVIQYLQFRGDRQVHVNASSKTMPSNMGIKGSSSRNVTLFIDTVIVAYQQLVTICTKKDVT</sequence>
<name>A0A2G2XYR7_CAPAN</name>
<gene>
    <name evidence="1" type="ORF">T459_33486</name>
</gene>
<dbReference type="InterPro" id="IPR040339">
    <property type="entry name" value="At1g16860-like"/>
</dbReference>
<keyword evidence="2" id="KW-1185">Reference proteome</keyword>
<dbReference type="PANTHER" id="PTHR33709">
    <property type="entry name" value="OSJNBA0035M09.9 PROTEIN"/>
    <property type="match status" value="1"/>
</dbReference>
<reference evidence="1 2" key="2">
    <citation type="journal article" date="2017" name="Genome Biol.">
        <title>New reference genome sequences of hot pepper reveal the massive evolution of plant disease-resistance genes by retroduplication.</title>
        <authorList>
            <person name="Kim S."/>
            <person name="Park J."/>
            <person name="Yeom S.I."/>
            <person name="Kim Y.M."/>
            <person name="Seo E."/>
            <person name="Kim K.T."/>
            <person name="Kim M.S."/>
            <person name="Lee J.M."/>
            <person name="Cheong K."/>
            <person name="Shin H.S."/>
            <person name="Kim S.B."/>
            <person name="Han K."/>
            <person name="Lee J."/>
            <person name="Park M."/>
            <person name="Lee H.A."/>
            <person name="Lee H.Y."/>
            <person name="Lee Y."/>
            <person name="Oh S."/>
            <person name="Lee J.H."/>
            <person name="Choi E."/>
            <person name="Choi E."/>
            <person name="Lee S.E."/>
            <person name="Jeon J."/>
            <person name="Kim H."/>
            <person name="Choi G."/>
            <person name="Song H."/>
            <person name="Lee J."/>
            <person name="Lee S.C."/>
            <person name="Kwon J.K."/>
            <person name="Lee H.Y."/>
            <person name="Koo N."/>
            <person name="Hong Y."/>
            <person name="Kim R.W."/>
            <person name="Kang W.H."/>
            <person name="Huh J.H."/>
            <person name="Kang B.C."/>
            <person name="Yang T.J."/>
            <person name="Lee Y.H."/>
            <person name="Bennetzen J.L."/>
            <person name="Choi D."/>
        </authorList>
    </citation>
    <scope>NUCLEOTIDE SEQUENCE [LARGE SCALE GENOMIC DNA]</scope>
    <source>
        <strain evidence="2">cv. CM334</strain>
    </source>
</reference>
<dbReference type="Gramene" id="PHT62648">
    <property type="protein sequence ID" value="PHT62648"/>
    <property type="gene ID" value="T459_33486"/>
</dbReference>